<keyword evidence="7" id="KW-1185">Reference proteome</keyword>
<keyword evidence="2 4" id="KW-1133">Transmembrane helix</keyword>
<feature type="transmembrane region" description="Helical" evidence="4">
    <location>
        <begin position="214"/>
        <end position="231"/>
    </location>
</feature>
<protein>
    <submittedName>
        <fullName evidence="6">Putative transporter, membrane protein</fullName>
    </submittedName>
</protein>
<reference evidence="6 7" key="1">
    <citation type="journal article" date="2009" name="PLoS Genet.">
        <title>Alliance of proteomics and genomics to unravel the specificities of Sahara bacterium Deinococcus deserti.</title>
        <authorList>
            <person name="de Groot A."/>
            <person name="Dulermo R."/>
            <person name="Ortet P."/>
            <person name="Blanchard L."/>
            <person name="Guerin P."/>
            <person name="Fernandez B."/>
            <person name="Vacherie B."/>
            <person name="Dossat C."/>
            <person name="Jolivet E."/>
            <person name="Siguier P."/>
            <person name="Chandler M."/>
            <person name="Barakat M."/>
            <person name="Dedieu A."/>
            <person name="Barbe V."/>
            <person name="Heulin T."/>
            <person name="Sommer S."/>
            <person name="Achouak W."/>
            <person name="Armengaud J."/>
        </authorList>
    </citation>
    <scope>NUCLEOTIDE SEQUENCE [LARGE SCALE GENOMIC DNA]</scope>
    <source>
        <strain evidence="7">DSM 17065 / CIP 109153 / LMG 22923 / VCD115</strain>
    </source>
</reference>
<evidence type="ECO:0000313" key="7">
    <source>
        <dbReference type="Proteomes" id="UP000002208"/>
    </source>
</evidence>
<proteinExistence type="predicted"/>
<feature type="transmembrane region" description="Helical" evidence="4">
    <location>
        <begin position="87"/>
        <end position="105"/>
    </location>
</feature>
<dbReference type="HOGENOM" id="CLU_054518_0_0_0"/>
<feature type="transmembrane region" description="Helical" evidence="4">
    <location>
        <begin position="372"/>
        <end position="391"/>
    </location>
</feature>
<feature type="transmembrane region" description="Helical" evidence="4">
    <location>
        <begin position="251"/>
        <end position="271"/>
    </location>
</feature>
<evidence type="ECO:0000256" key="3">
    <source>
        <dbReference type="ARBA" id="ARBA00023136"/>
    </source>
</evidence>
<organism evidence="6 7">
    <name type="scientific">Deinococcus deserti (strain DSM 17065 / CIP 109153 / LMG 22923 / VCD115)</name>
    <dbReference type="NCBI Taxonomy" id="546414"/>
    <lineage>
        <taxon>Bacteria</taxon>
        <taxon>Thermotogati</taxon>
        <taxon>Deinococcota</taxon>
        <taxon>Deinococci</taxon>
        <taxon>Deinococcales</taxon>
        <taxon>Deinococcaceae</taxon>
        <taxon>Deinococcus</taxon>
    </lineage>
</organism>
<dbReference type="STRING" id="546414.Deide_06330"/>
<evidence type="ECO:0000259" key="5">
    <source>
        <dbReference type="PROSITE" id="PS50850"/>
    </source>
</evidence>
<dbReference type="OrthoDB" id="9815817at2"/>
<keyword evidence="3 4" id="KW-0472">Membrane</keyword>
<feature type="transmembrane region" description="Helical" evidence="4">
    <location>
        <begin position="145"/>
        <end position="167"/>
    </location>
</feature>
<evidence type="ECO:0000256" key="4">
    <source>
        <dbReference type="SAM" id="Phobius"/>
    </source>
</evidence>
<feature type="domain" description="Major facilitator superfamily (MFS) profile" evidence="5">
    <location>
        <begin position="12"/>
        <end position="396"/>
    </location>
</feature>
<dbReference type="GO" id="GO:0022857">
    <property type="term" value="F:transmembrane transporter activity"/>
    <property type="evidence" value="ECO:0007669"/>
    <property type="project" value="InterPro"/>
</dbReference>
<dbReference type="InterPro" id="IPR020846">
    <property type="entry name" value="MFS_dom"/>
</dbReference>
<feature type="transmembrane region" description="Helical" evidence="4">
    <location>
        <begin position="173"/>
        <end position="193"/>
    </location>
</feature>
<dbReference type="Gene3D" id="1.20.1250.20">
    <property type="entry name" value="MFS general substrate transporter like domains"/>
    <property type="match status" value="2"/>
</dbReference>
<name>C1D0V3_DEIDV</name>
<feature type="transmembrane region" description="Helical" evidence="4">
    <location>
        <begin position="111"/>
        <end position="133"/>
    </location>
</feature>
<dbReference type="KEGG" id="ddr:Deide_06330"/>
<dbReference type="eggNOG" id="COG2814">
    <property type="taxonomic scope" value="Bacteria"/>
</dbReference>
<evidence type="ECO:0000256" key="1">
    <source>
        <dbReference type="ARBA" id="ARBA00022692"/>
    </source>
</evidence>
<keyword evidence="1 4" id="KW-0812">Transmembrane</keyword>
<dbReference type="Pfam" id="PF07690">
    <property type="entry name" value="MFS_1"/>
    <property type="match status" value="1"/>
</dbReference>
<dbReference type="SUPFAM" id="SSF103473">
    <property type="entry name" value="MFS general substrate transporter"/>
    <property type="match status" value="1"/>
</dbReference>
<dbReference type="PROSITE" id="PS50850">
    <property type="entry name" value="MFS"/>
    <property type="match status" value="1"/>
</dbReference>
<dbReference type="PANTHER" id="PTHR23534:SF1">
    <property type="entry name" value="MAJOR FACILITATOR SUPERFAMILY PROTEIN"/>
    <property type="match status" value="1"/>
</dbReference>
<accession>C1D0V3</accession>
<gene>
    <name evidence="6" type="ordered locus">Deide_06330</name>
</gene>
<feature type="transmembrane region" description="Helical" evidence="4">
    <location>
        <begin position="341"/>
        <end position="360"/>
    </location>
</feature>
<feature type="transmembrane region" description="Helical" evidence="4">
    <location>
        <begin position="283"/>
        <end position="302"/>
    </location>
</feature>
<dbReference type="AlphaFoldDB" id="C1D0V3"/>
<evidence type="ECO:0000256" key="2">
    <source>
        <dbReference type="ARBA" id="ARBA00022989"/>
    </source>
</evidence>
<dbReference type="PANTHER" id="PTHR23534">
    <property type="entry name" value="MFS PERMEASE"/>
    <property type="match status" value="1"/>
</dbReference>
<dbReference type="InterPro" id="IPR036259">
    <property type="entry name" value="MFS_trans_sf"/>
</dbReference>
<evidence type="ECO:0000313" key="6">
    <source>
        <dbReference type="EMBL" id="ACO45477.1"/>
    </source>
</evidence>
<dbReference type="EMBL" id="CP001114">
    <property type="protein sequence ID" value="ACO45477.1"/>
    <property type="molecule type" value="Genomic_DNA"/>
</dbReference>
<feature type="transmembrane region" description="Helical" evidence="4">
    <location>
        <begin position="308"/>
        <end position="329"/>
    </location>
</feature>
<dbReference type="RefSeq" id="WP_012692600.1">
    <property type="nucleotide sequence ID" value="NC_012526.1"/>
</dbReference>
<sequence>MSRRPLREHLPLRPGTAGGVLVAGLTLACAEFVRSGLYGAYLTQVIDTRFHLPVAVAGAAWTSHMVADTLMRGPAGGLIQRFGPRRVAFAGAAVSLLALSLLPLVHSAWMLLLVAALHGIGFSPMWPAAMNLTADAARPGYEGRVLTVVSTSVMPLTGLGFMVYGALARRPDVWALSLALGMLSLSLMMSLLLPARRHVEAAGDDSERQRRPRGLLPTLLPLLPAALMQTLTQALIGNWLFRMAPKFGLEYWDLVALLVVGGAVAFGSMPFTGRIADRGRARLAVTVGYALVALGMAGFALMPPVWALFLLAACIGLGYAFLTPGWAALVAQTLPEAQRPAAWGVLMTVENAGFAAGPLLGGLALQQVGVRGPFALGAILALMTSLGYVVFRRHFQSRPPGAGGVQADTSVKAGGAD</sequence>
<dbReference type="Proteomes" id="UP000002208">
    <property type="component" value="Chromosome"/>
</dbReference>
<dbReference type="InterPro" id="IPR011701">
    <property type="entry name" value="MFS"/>
</dbReference>
<dbReference type="PROSITE" id="PS51257">
    <property type="entry name" value="PROKAR_LIPOPROTEIN"/>
    <property type="match status" value="1"/>
</dbReference>
<dbReference type="PaxDb" id="546414-Deide_06330"/>